<organism evidence="2 3">
    <name type="scientific">Prunus dulcis</name>
    <name type="common">Almond</name>
    <name type="synonym">Amygdalus dulcis</name>
    <dbReference type="NCBI Taxonomy" id="3755"/>
    <lineage>
        <taxon>Eukaryota</taxon>
        <taxon>Viridiplantae</taxon>
        <taxon>Streptophyta</taxon>
        <taxon>Embryophyta</taxon>
        <taxon>Tracheophyta</taxon>
        <taxon>Spermatophyta</taxon>
        <taxon>Magnoliopsida</taxon>
        <taxon>eudicotyledons</taxon>
        <taxon>Gunneridae</taxon>
        <taxon>Pentapetalae</taxon>
        <taxon>rosids</taxon>
        <taxon>fabids</taxon>
        <taxon>Rosales</taxon>
        <taxon>Rosaceae</taxon>
        <taxon>Amygdaloideae</taxon>
        <taxon>Amygdaleae</taxon>
        <taxon>Prunus</taxon>
    </lineage>
</organism>
<comment type="caution">
    <text evidence="2">The sequence shown here is derived from an EMBL/GenBank/DDBJ whole genome shotgun (WGS) entry which is preliminary data.</text>
</comment>
<evidence type="ECO:0000256" key="1">
    <source>
        <dbReference type="SAM" id="MobiDB-lite"/>
    </source>
</evidence>
<sequence length="103" mass="11300">MVVEEAKMAASVPHLEVHEVADLAQSEKLPIPEDVAGCDEICQRVMKLLEDWKITKSMPSGGLMNPPSLPTVTMAGDEEGSSSVDKKKWKVKGADRSARRRHC</sequence>
<feature type="region of interest" description="Disordered" evidence="1">
    <location>
        <begin position="57"/>
        <end position="103"/>
    </location>
</feature>
<dbReference type="EMBL" id="JAJFAZ020000004">
    <property type="protein sequence ID" value="KAI5330675.1"/>
    <property type="molecule type" value="Genomic_DNA"/>
</dbReference>
<proteinExistence type="predicted"/>
<accession>A0AAD4VSU8</accession>
<reference evidence="2 3" key="1">
    <citation type="journal article" date="2022" name="G3 (Bethesda)">
        <title>Whole-genome sequence and methylome profiling of the almond [Prunus dulcis (Mill.) D.A. Webb] cultivar 'Nonpareil'.</title>
        <authorList>
            <person name="D'Amico-Willman K.M."/>
            <person name="Ouma W.Z."/>
            <person name="Meulia T."/>
            <person name="Sideli G.M."/>
            <person name="Gradziel T.M."/>
            <person name="Fresnedo-Ramirez J."/>
        </authorList>
    </citation>
    <scope>NUCLEOTIDE SEQUENCE [LARGE SCALE GENOMIC DNA]</scope>
    <source>
        <strain evidence="2">Clone GOH B32 T37-40</strain>
    </source>
</reference>
<dbReference type="Proteomes" id="UP001054821">
    <property type="component" value="Chromosome 4"/>
</dbReference>
<evidence type="ECO:0000313" key="3">
    <source>
        <dbReference type="Proteomes" id="UP001054821"/>
    </source>
</evidence>
<gene>
    <name evidence="2" type="ORF">L3X38_020801</name>
</gene>
<evidence type="ECO:0000313" key="2">
    <source>
        <dbReference type="EMBL" id="KAI5330675.1"/>
    </source>
</evidence>
<keyword evidence="3" id="KW-1185">Reference proteome</keyword>
<dbReference type="AlphaFoldDB" id="A0AAD4VSU8"/>
<protein>
    <submittedName>
        <fullName evidence="2">Uncharacterized protein</fullName>
    </submittedName>
</protein>
<name>A0AAD4VSU8_PRUDU</name>